<evidence type="ECO:0000313" key="1">
    <source>
        <dbReference type="EMBL" id="AHI57475.1"/>
    </source>
</evidence>
<protein>
    <submittedName>
        <fullName evidence="1">Uncharacterized protein</fullName>
    </submittedName>
</protein>
<dbReference type="RefSeq" id="WP_156028493.1">
    <property type="nucleotide sequence ID" value="NZ_CP002082.1"/>
</dbReference>
<dbReference type="OrthoDB" id="391810at2"/>
<keyword evidence="2" id="KW-1185">Reference proteome</keyword>
<dbReference type="STRING" id="838561.P344_00510"/>
<accession>W6ALA2</accession>
<dbReference type="KEGG" id="smia:P344_00510"/>
<dbReference type="Proteomes" id="UP000019260">
    <property type="component" value="Chromosome"/>
</dbReference>
<organism evidence="1 2">
    <name type="scientific">Spiroplasma mirum ATCC 29335</name>
    <dbReference type="NCBI Taxonomy" id="838561"/>
    <lineage>
        <taxon>Bacteria</taxon>
        <taxon>Bacillati</taxon>
        <taxon>Mycoplasmatota</taxon>
        <taxon>Mollicutes</taxon>
        <taxon>Entomoplasmatales</taxon>
        <taxon>Spiroplasmataceae</taxon>
        <taxon>Spiroplasma</taxon>
    </lineage>
</organism>
<gene>
    <name evidence="1" type="ORF">P344_00510</name>
</gene>
<dbReference type="eggNOG" id="COG2723">
    <property type="taxonomic scope" value="Bacteria"/>
</dbReference>
<proteinExistence type="predicted"/>
<reference evidence="1 2" key="1">
    <citation type="submission" date="2013-09" db="EMBL/GenBank/DDBJ databases">
        <title>Complete genome sequence of Spiroplasma mirum suckling mouse cataract agent.</title>
        <authorList>
            <person name="Landry C.A."/>
            <person name="Bastian F.O."/>
            <person name="Thune R.L."/>
        </authorList>
    </citation>
    <scope>NUCLEOTIDE SEQUENCE [LARGE SCALE GENOMIC DNA]</scope>
    <source>
        <strain evidence="1 2">SMCA</strain>
    </source>
</reference>
<evidence type="ECO:0000313" key="2">
    <source>
        <dbReference type="Proteomes" id="UP000019260"/>
    </source>
</evidence>
<dbReference type="AlphaFoldDB" id="W6ALA2"/>
<sequence>MQIESATFFVKDFKQVFPKKNVRYTKWNWIIDPSMLVTGAKVLAEE</sequence>
<dbReference type="EMBL" id="CP006720">
    <property type="protein sequence ID" value="AHI57475.1"/>
    <property type="molecule type" value="Genomic_DNA"/>
</dbReference>
<dbReference type="HOGENOM" id="CLU_3189181_0_0_14"/>
<dbReference type="PATRIC" id="fig|838561.3.peg.100"/>
<name>W6ALA2_9MOLU</name>